<comment type="caution">
    <text evidence="2">The sequence shown here is derived from an EMBL/GenBank/DDBJ whole genome shotgun (WGS) entry which is preliminary data.</text>
</comment>
<dbReference type="Proteomes" id="UP001050691">
    <property type="component" value="Unassembled WGS sequence"/>
</dbReference>
<evidence type="ECO:0000256" key="1">
    <source>
        <dbReference type="SAM" id="Phobius"/>
    </source>
</evidence>
<accession>A0AAV5ABU8</accession>
<reference evidence="2" key="1">
    <citation type="submission" date="2021-10" db="EMBL/GenBank/DDBJ databases">
        <title>De novo Genome Assembly of Clathrus columnatus (Basidiomycota, Fungi) Using Illumina and Nanopore Sequence Data.</title>
        <authorList>
            <person name="Ogiso-Tanaka E."/>
            <person name="Itagaki H."/>
            <person name="Hosoya T."/>
            <person name="Hosaka K."/>
        </authorList>
    </citation>
    <scope>NUCLEOTIDE SEQUENCE</scope>
    <source>
        <strain evidence="2">MO-923</strain>
    </source>
</reference>
<gene>
    <name evidence="2" type="ORF">Clacol_004334</name>
</gene>
<evidence type="ECO:0000313" key="3">
    <source>
        <dbReference type="Proteomes" id="UP001050691"/>
    </source>
</evidence>
<proteinExistence type="predicted"/>
<dbReference type="EMBL" id="BPWL01000005">
    <property type="protein sequence ID" value="GJJ10108.1"/>
    <property type="molecule type" value="Genomic_DNA"/>
</dbReference>
<organism evidence="2 3">
    <name type="scientific">Clathrus columnatus</name>
    <dbReference type="NCBI Taxonomy" id="1419009"/>
    <lineage>
        <taxon>Eukaryota</taxon>
        <taxon>Fungi</taxon>
        <taxon>Dikarya</taxon>
        <taxon>Basidiomycota</taxon>
        <taxon>Agaricomycotina</taxon>
        <taxon>Agaricomycetes</taxon>
        <taxon>Phallomycetidae</taxon>
        <taxon>Phallales</taxon>
        <taxon>Clathraceae</taxon>
        <taxon>Clathrus</taxon>
    </lineage>
</organism>
<dbReference type="AlphaFoldDB" id="A0AAV5ABU8"/>
<keyword evidence="1" id="KW-1133">Transmembrane helix</keyword>
<feature type="transmembrane region" description="Helical" evidence="1">
    <location>
        <begin position="114"/>
        <end position="139"/>
    </location>
</feature>
<evidence type="ECO:0000313" key="2">
    <source>
        <dbReference type="EMBL" id="GJJ10108.1"/>
    </source>
</evidence>
<keyword evidence="1" id="KW-0812">Transmembrane</keyword>
<name>A0AAV5ABU8_9AGAM</name>
<feature type="transmembrane region" description="Helical" evidence="1">
    <location>
        <begin position="61"/>
        <end position="94"/>
    </location>
</feature>
<sequence length="235" mass="26496">MSEETIQVGTEIAAFVYRVFLFDFGFPKIQKLQLTFSANYYSSTRMQPITVAVTKLNISHVLGLMILIAHFFIISLIANIAVALTDVLAFLAVIRQVWGLWKEKRRLGLHDKDFVSLILQQGILRFSFVLLVTITQIIISYISPIAGTDVTAFQNVLSALLICEFTMDLRRRNTTESLPSTLSALEFPDLSLSFQHNPAQFTRSVLGRIHQGIIDDMSERNTFVYVDGLDEGESN</sequence>
<keyword evidence="1" id="KW-0472">Membrane</keyword>
<keyword evidence="3" id="KW-1185">Reference proteome</keyword>
<protein>
    <submittedName>
        <fullName evidence="2">Uncharacterized protein</fullName>
    </submittedName>
</protein>